<dbReference type="CDD" id="cd00082">
    <property type="entry name" value="HisKA"/>
    <property type="match status" value="1"/>
</dbReference>
<keyword evidence="10" id="KW-0067">ATP-binding</keyword>
<dbReference type="eggNOG" id="COG5002">
    <property type="taxonomic scope" value="Bacteria"/>
</dbReference>
<dbReference type="InterPro" id="IPR003660">
    <property type="entry name" value="HAMP_dom"/>
</dbReference>
<keyword evidence="18" id="KW-1185">Reference proteome</keyword>
<dbReference type="EC" id="2.7.13.3" evidence="3"/>
<dbReference type="PANTHER" id="PTHR45436:SF5">
    <property type="entry name" value="SENSOR HISTIDINE KINASE TRCS"/>
    <property type="match status" value="1"/>
</dbReference>
<dbReference type="GO" id="GO:0005886">
    <property type="term" value="C:plasma membrane"/>
    <property type="evidence" value="ECO:0007669"/>
    <property type="project" value="UniProtKB-SubCell"/>
</dbReference>
<dbReference type="EMBL" id="JOTM01000007">
    <property type="protein sequence ID" value="KEK24437.1"/>
    <property type="molecule type" value="Genomic_DNA"/>
</dbReference>
<evidence type="ECO:0000256" key="1">
    <source>
        <dbReference type="ARBA" id="ARBA00000085"/>
    </source>
</evidence>
<dbReference type="GO" id="GO:0005524">
    <property type="term" value="F:ATP binding"/>
    <property type="evidence" value="ECO:0007669"/>
    <property type="project" value="UniProtKB-KW"/>
</dbReference>
<dbReference type="CDD" id="cd00075">
    <property type="entry name" value="HATPase"/>
    <property type="match status" value="1"/>
</dbReference>
<evidence type="ECO:0000256" key="7">
    <source>
        <dbReference type="ARBA" id="ARBA00022692"/>
    </source>
</evidence>
<evidence type="ECO:0000256" key="10">
    <source>
        <dbReference type="ARBA" id="ARBA00022840"/>
    </source>
</evidence>
<dbReference type="STRING" id="574375.AZF08_18970"/>
<evidence type="ECO:0000256" key="8">
    <source>
        <dbReference type="ARBA" id="ARBA00022741"/>
    </source>
</evidence>
<proteinExistence type="predicted"/>
<dbReference type="RefSeq" id="WP_033674520.1">
    <property type="nucleotide sequence ID" value="NZ_JOTM01000007.1"/>
</dbReference>
<evidence type="ECO:0000256" key="6">
    <source>
        <dbReference type="ARBA" id="ARBA00022679"/>
    </source>
</evidence>
<evidence type="ECO:0000313" key="17">
    <source>
        <dbReference type="EMBL" id="KEK24437.1"/>
    </source>
</evidence>
<dbReference type="PROSITE" id="PS50109">
    <property type="entry name" value="HIS_KIN"/>
    <property type="match status" value="1"/>
</dbReference>
<dbReference type="SUPFAM" id="SSF47384">
    <property type="entry name" value="Homodimeric domain of signal transducing histidine kinase"/>
    <property type="match status" value="1"/>
</dbReference>
<dbReference type="SMART" id="SM00388">
    <property type="entry name" value="HisKA"/>
    <property type="match status" value="1"/>
</dbReference>
<dbReference type="PRINTS" id="PR00344">
    <property type="entry name" value="BCTRLSENSOR"/>
</dbReference>
<dbReference type="PROSITE" id="PS50885">
    <property type="entry name" value="HAMP"/>
    <property type="match status" value="1"/>
</dbReference>
<evidence type="ECO:0000256" key="12">
    <source>
        <dbReference type="ARBA" id="ARBA00023012"/>
    </source>
</evidence>
<name>A0A073KDE5_9BACI</name>
<dbReference type="SUPFAM" id="SSF158472">
    <property type="entry name" value="HAMP domain-like"/>
    <property type="match status" value="1"/>
</dbReference>
<dbReference type="Proteomes" id="UP000027778">
    <property type="component" value="Unassembled WGS sequence"/>
</dbReference>
<dbReference type="InterPro" id="IPR050428">
    <property type="entry name" value="TCS_sensor_his_kinase"/>
</dbReference>
<dbReference type="PANTHER" id="PTHR45436">
    <property type="entry name" value="SENSOR HISTIDINE KINASE YKOH"/>
    <property type="match status" value="1"/>
</dbReference>
<dbReference type="InterPro" id="IPR003661">
    <property type="entry name" value="HisK_dim/P_dom"/>
</dbReference>
<keyword evidence="5" id="KW-0597">Phosphoprotein</keyword>
<dbReference type="Pfam" id="PF00672">
    <property type="entry name" value="HAMP"/>
    <property type="match status" value="1"/>
</dbReference>
<evidence type="ECO:0000313" key="18">
    <source>
        <dbReference type="Proteomes" id="UP000027778"/>
    </source>
</evidence>
<evidence type="ECO:0000256" key="5">
    <source>
        <dbReference type="ARBA" id="ARBA00022553"/>
    </source>
</evidence>
<dbReference type="InterPro" id="IPR003594">
    <property type="entry name" value="HATPase_dom"/>
</dbReference>
<evidence type="ECO:0000256" key="14">
    <source>
        <dbReference type="SAM" id="Phobius"/>
    </source>
</evidence>
<dbReference type="InterPro" id="IPR036890">
    <property type="entry name" value="HATPase_C_sf"/>
</dbReference>
<dbReference type="InterPro" id="IPR036097">
    <property type="entry name" value="HisK_dim/P_sf"/>
</dbReference>
<comment type="catalytic activity">
    <reaction evidence="1">
        <text>ATP + protein L-histidine = ADP + protein N-phospho-L-histidine.</text>
        <dbReference type="EC" id="2.7.13.3"/>
    </reaction>
</comment>
<evidence type="ECO:0000256" key="2">
    <source>
        <dbReference type="ARBA" id="ARBA00004651"/>
    </source>
</evidence>
<comment type="subcellular location">
    <subcellularLocation>
        <location evidence="2">Cell membrane</location>
        <topology evidence="2">Multi-pass membrane protein</topology>
    </subcellularLocation>
</comment>
<feature type="domain" description="Histidine kinase" evidence="15">
    <location>
        <begin position="286"/>
        <end position="500"/>
    </location>
</feature>
<keyword evidence="6" id="KW-0808">Transferase</keyword>
<keyword evidence="8" id="KW-0547">Nucleotide-binding</keyword>
<reference evidence="17 18" key="1">
    <citation type="submission" date="2014-06" db="EMBL/GenBank/DDBJ databases">
        <title>Draft genome sequence of Bacillus gaemokensis JCM 15801 (MCCC 1A00707).</title>
        <authorList>
            <person name="Lai Q."/>
            <person name="Liu Y."/>
            <person name="Shao Z."/>
        </authorList>
    </citation>
    <scope>NUCLEOTIDE SEQUENCE [LARGE SCALE GENOMIC DNA]</scope>
    <source>
        <strain evidence="17 18">JCM 15801</strain>
    </source>
</reference>
<evidence type="ECO:0000256" key="4">
    <source>
        <dbReference type="ARBA" id="ARBA00022475"/>
    </source>
</evidence>
<keyword evidence="11 14" id="KW-1133">Transmembrane helix</keyword>
<dbReference type="InterPro" id="IPR004358">
    <property type="entry name" value="Sig_transdc_His_kin-like_C"/>
</dbReference>
<keyword evidence="13 14" id="KW-0472">Membrane</keyword>
<feature type="transmembrane region" description="Helical" evidence="14">
    <location>
        <begin position="22"/>
        <end position="44"/>
    </location>
</feature>
<dbReference type="Pfam" id="PF00512">
    <property type="entry name" value="HisKA"/>
    <property type="match status" value="1"/>
</dbReference>
<dbReference type="SMART" id="SM00304">
    <property type="entry name" value="HAMP"/>
    <property type="match status" value="1"/>
</dbReference>
<protein>
    <recommendedName>
        <fullName evidence="3">histidine kinase</fullName>
        <ecNumber evidence="3">2.7.13.3</ecNumber>
    </recommendedName>
</protein>
<evidence type="ECO:0000256" key="11">
    <source>
        <dbReference type="ARBA" id="ARBA00022989"/>
    </source>
</evidence>
<evidence type="ECO:0000256" key="3">
    <source>
        <dbReference type="ARBA" id="ARBA00012438"/>
    </source>
</evidence>
<evidence type="ECO:0000256" key="9">
    <source>
        <dbReference type="ARBA" id="ARBA00022777"/>
    </source>
</evidence>
<dbReference type="FunFam" id="3.30.565.10:FF:000006">
    <property type="entry name" value="Sensor histidine kinase WalK"/>
    <property type="match status" value="1"/>
</dbReference>
<dbReference type="SUPFAM" id="SSF55874">
    <property type="entry name" value="ATPase domain of HSP90 chaperone/DNA topoisomerase II/histidine kinase"/>
    <property type="match status" value="1"/>
</dbReference>
<keyword evidence="9" id="KW-0418">Kinase</keyword>
<dbReference type="Gene3D" id="6.10.340.10">
    <property type="match status" value="1"/>
</dbReference>
<dbReference type="FunFam" id="1.10.287.130:FF:000001">
    <property type="entry name" value="Two-component sensor histidine kinase"/>
    <property type="match status" value="1"/>
</dbReference>
<feature type="transmembrane region" description="Helical" evidence="14">
    <location>
        <begin position="195"/>
        <end position="216"/>
    </location>
</feature>
<dbReference type="Pfam" id="PF02518">
    <property type="entry name" value="HATPase_c"/>
    <property type="match status" value="1"/>
</dbReference>
<keyword evidence="12" id="KW-0902">Two-component regulatory system</keyword>
<evidence type="ECO:0000259" key="15">
    <source>
        <dbReference type="PROSITE" id="PS50109"/>
    </source>
</evidence>
<feature type="domain" description="HAMP" evidence="16">
    <location>
        <begin position="218"/>
        <end position="271"/>
    </location>
</feature>
<dbReference type="OrthoDB" id="335833at2"/>
<accession>A0A073KDE5</accession>
<dbReference type="AlphaFoldDB" id="A0A073KDE5"/>
<organism evidence="17 18">
    <name type="scientific">Bacillus gaemokensis</name>
    <dbReference type="NCBI Taxonomy" id="574375"/>
    <lineage>
        <taxon>Bacteria</taxon>
        <taxon>Bacillati</taxon>
        <taxon>Bacillota</taxon>
        <taxon>Bacilli</taxon>
        <taxon>Bacillales</taxon>
        <taxon>Bacillaceae</taxon>
        <taxon>Bacillus</taxon>
        <taxon>Bacillus cereus group</taxon>
    </lineage>
</organism>
<dbReference type="InterPro" id="IPR005467">
    <property type="entry name" value="His_kinase_dom"/>
</dbReference>
<sequence length="500" mass="56428">MITPIISFIKRVFLPHSLRRQLLTRTLFILSLILLSIGLLQYWVMKDFLYNNEAETLRAKMMSLPPEIDLLPFDSQNKVENHPEPNRPKFLFSQDISLAVIGKNGSYEDLARSTGMSSPKLPNEDYAKILEQFSNHKQIKYRVVRNKEGTEQLIVFRPIRGTPADPDGNSNKVPYSILQIGTDTGPLHDVLFQQLLTFIVLSGLALIAGLVLYLPVLKKTLVPLSNIVNAVKNTNAGNLAERLPTHQGQEEIDRLSETYNGMLERLEASFEYERETKEQMRRFIADASHELRTPLTSIHGFLEVLLRGAADRPEQLYNALNSMHGESKRIIKLVEDLLFLAKMDREPGLHLSETNITKLIRQMEPQLSVLGGNRKIAYDLTEGIKGDYDTDKIKQVILNLFHNAVQHTDPVRGKITISLMAENNQVEFSVQDNGSGIETENLPYVFNRFYRIDSSRARQYGGAGLGLSITQTIVHAHGGMVSVKSKVGEGTTFFVYLPLT</sequence>
<evidence type="ECO:0000256" key="13">
    <source>
        <dbReference type="ARBA" id="ARBA00023136"/>
    </source>
</evidence>
<dbReference type="CDD" id="cd06225">
    <property type="entry name" value="HAMP"/>
    <property type="match status" value="1"/>
</dbReference>
<dbReference type="Gene3D" id="3.30.565.10">
    <property type="entry name" value="Histidine kinase-like ATPase, C-terminal domain"/>
    <property type="match status" value="1"/>
</dbReference>
<dbReference type="Gene3D" id="1.10.287.130">
    <property type="match status" value="1"/>
</dbReference>
<dbReference type="SMART" id="SM00387">
    <property type="entry name" value="HATPase_c"/>
    <property type="match status" value="1"/>
</dbReference>
<gene>
    <name evidence="17" type="ORF">BAGA_27255</name>
</gene>
<evidence type="ECO:0000259" key="16">
    <source>
        <dbReference type="PROSITE" id="PS50885"/>
    </source>
</evidence>
<dbReference type="GO" id="GO:0000155">
    <property type="term" value="F:phosphorelay sensor kinase activity"/>
    <property type="evidence" value="ECO:0007669"/>
    <property type="project" value="InterPro"/>
</dbReference>
<keyword evidence="7 14" id="KW-0812">Transmembrane</keyword>
<comment type="caution">
    <text evidence="17">The sequence shown here is derived from an EMBL/GenBank/DDBJ whole genome shotgun (WGS) entry which is preliminary data.</text>
</comment>
<keyword evidence="4" id="KW-1003">Cell membrane</keyword>